<dbReference type="AlphaFoldDB" id="A0A949K6C1"/>
<dbReference type="InterPro" id="IPR020449">
    <property type="entry name" value="Tscrpt_reg_AraC-type_HTH"/>
</dbReference>
<dbReference type="GO" id="GO:0003700">
    <property type="term" value="F:DNA-binding transcription factor activity"/>
    <property type="evidence" value="ECO:0007669"/>
    <property type="project" value="InterPro"/>
</dbReference>
<dbReference type="GO" id="GO:0043565">
    <property type="term" value="F:sequence-specific DNA binding"/>
    <property type="evidence" value="ECO:0007669"/>
    <property type="project" value="InterPro"/>
</dbReference>
<keyword evidence="7" id="KW-0238">DNA-binding</keyword>
<dbReference type="Pfam" id="PF12833">
    <property type="entry name" value="HTH_18"/>
    <property type="match status" value="1"/>
</dbReference>
<feature type="domain" description="HTH araC/xylS-type" evidence="11">
    <location>
        <begin position="448"/>
        <end position="545"/>
    </location>
</feature>
<feature type="domain" description="Response regulatory" evidence="12">
    <location>
        <begin position="3"/>
        <end position="120"/>
    </location>
</feature>
<dbReference type="PANTHER" id="PTHR42713">
    <property type="entry name" value="HISTIDINE KINASE-RELATED"/>
    <property type="match status" value="1"/>
</dbReference>
<dbReference type="PANTHER" id="PTHR42713:SF3">
    <property type="entry name" value="TRANSCRIPTIONAL REGULATORY PROTEIN HPTR"/>
    <property type="match status" value="1"/>
</dbReference>
<dbReference type="InterPro" id="IPR009057">
    <property type="entry name" value="Homeodomain-like_sf"/>
</dbReference>
<keyword evidence="8" id="KW-0804">Transcription</keyword>
<evidence type="ECO:0000256" key="6">
    <source>
        <dbReference type="ARBA" id="ARBA00023015"/>
    </source>
</evidence>
<dbReference type="EMBL" id="JAHQCW010000014">
    <property type="protein sequence ID" value="MBU9736888.1"/>
    <property type="molecule type" value="Genomic_DNA"/>
</dbReference>
<evidence type="ECO:0000256" key="4">
    <source>
        <dbReference type="ARBA" id="ARBA00022553"/>
    </source>
</evidence>
<evidence type="ECO:0000256" key="1">
    <source>
        <dbReference type="ARBA" id="ARBA00004496"/>
    </source>
</evidence>
<comment type="caution">
    <text evidence="13">The sequence shown here is derived from an EMBL/GenBank/DDBJ whole genome shotgun (WGS) entry which is preliminary data.</text>
</comment>
<dbReference type="SMART" id="SM00448">
    <property type="entry name" value="REC"/>
    <property type="match status" value="1"/>
</dbReference>
<dbReference type="Gene3D" id="3.40.50.2300">
    <property type="match status" value="1"/>
</dbReference>
<dbReference type="Gene3D" id="1.10.10.60">
    <property type="entry name" value="Homeodomain-like"/>
    <property type="match status" value="2"/>
</dbReference>
<dbReference type="InterPro" id="IPR001789">
    <property type="entry name" value="Sig_transdc_resp-reg_receiver"/>
</dbReference>
<comment type="subcellular location">
    <subcellularLocation>
        <location evidence="1">Cytoplasm</location>
    </subcellularLocation>
</comment>
<proteinExistence type="predicted"/>
<dbReference type="GO" id="GO:0005737">
    <property type="term" value="C:cytoplasm"/>
    <property type="evidence" value="ECO:0007669"/>
    <property type="project" value="UniProtKB-SubCell"/>
</dbReference>
<dbReference type="PROSITE" id="PS00041">
    <property type="entry name" value="HTH_ARAC_FAMILY_1"/>
    <property type="match status" value="1"/>
</dbReference>
<evidence type="ECO:0000256" key="8">
    <source>
        <dbReference type="ARBA" id="ARBA00023163"/>
    </source>
</evidence>
<evidence type="ECO:0000256" key="10">
    <source>
        <dbReference type="PROSITE-ProRule" id="PRU00169"/>
    </source>
</evidence>
<dbReference type="SUPFAM" id="SSF46689">
    <property type="entry name" value="Homeodomain-like"/>
    <property type="match status" value="1"/>
</dbReference>
<comment type="function">
    <text evidence="9">May play the central regulatory role in sporulation. It may be an element of the effector pathway responsible for the activation of sporulation genes in response to nutritional stress. Spo0A may act in concert with spo0H (a sigma factor) to control the expression of some genes that are critical to the sporulation process.</text>
</comment>
<keyword evidence="3" id="KW-0963">Cytoplasm</keyword>
<dbReference type="InterPro" id="IPR018060">
    <property type="entry name" value="HTH_AraC"/>
</dbReference>
<evidence type="ECO:0000313" key="13">
    <source>
        <dbReference type="EMBL" id="MBU9736888.1"/>
    </source>
</evidence>
<dbReference type="PRINTS" id="PR00032">
    <property type="entry name" value="HTHARAC"/>
</dbReference>
<reference evidence="13" key="1">
    <citation type="submission" date="2021-06" db="EMBL/GenBank/DDBJ databases">
        <title>Description of novel taxa of the family Lachnospiraceae.</title>
        <authorList>
            <person name="Chaplin A.V."/>
            <person name="Sokolova S.R."/>
            <person name="Pikina A.P."/>
            <person name="Korzhanova M."/>
            <person name="Belova V."/>
            <person name="Korostin D."/>
            <person name="Efimov B.A."/>
        </authorList>
    </citation>
    <scope>NUCLEOTIDE SEQUENCE</scope>
    <source>
        <strain evidence="13">ASD5720</strain>
    </source>
</reference>
<dbReference type="InterPro" id="IPR018062">
    <property type="entry name" value="HTH_AraC-typ_CS"/>
</dbReference>
<dbReference type="PROSITE" id="PS50110">
    <property type="entry name" value="RESPONSE_REGULATORY"/>
    <property type="match status" value="1"/>
</dbReference>
<dbReference type="GO" id="GO:0000160">
    <property type="term" value="P:phosphorelay signal transduction system"/>
    <property type="evidence" value="ECO:0007669"/>
    <property type="project" value="UniProtKB-KW"/>
</dbReference>
<dbReference type="Proteomes" id="UP000712157">
    <property type="component" value="Unassembled WGS sequence"/>
</dbReference>
<keyword evidence="5" id="KW-0902">Two-component regulatory system</keyword>
<evidence type="ECO:0000313" key="14">
    <source>
        <dbReference type="Proteomes" id="UP000712157"/>
    </source>
</evidence>
<dbReference type="SUPFAM" id="SSF52172">
    <property type="entry name" value="CheY-like"/>
    <property type="match status" value="1"/>
</dbReference>
<dbReference type="Pfam" id="PF00072">
    <property type="entry name" value="Response_reg"/>
    <property type="match status" value="1"/>
</dbReference>
<evidence type="ECO:0000259" key="11">
    <source>
        <dbReference type="PROSITE" id="PS01124"/>
    </source>
</evidence>
<dbReference type="InterPro" id="IPR051552">
    <property type="entry name" value="HptR"/>
</dbReference>
<evidence type="ECO:0000259" key="12">
    <source>
        <dbReference type="PROSITE" id="PS50110"/>
    </source>
</evidence>
<organism evidence="13 14">
    <name type="scientific">Diplocloster agilis</name>
    <dbReference type="NCBI Taxonomy" id="2850323"/>
    <lineage>
        <taxon>Bacteria</taxon>
        <taxon>Bacillati</taxon>
        <taxon>Bacillota</taxon>
        <taxon>Clostridia</taxon>
        <taxon>Lachnospirales</taxon>
        <taxon>Lachnospiraceae</taxon>
        <taxon>Diplocloster</taxon>
    </lineage>
</organism>
<evidence type="ECO:0000256" key="9">
    <source>
        <dbReference type="ARBA" id="ARBA00024867"/>
    </source>
</evidence>
<evidence type="ECO:0000256" key="3">
    <source>
        <dbReference type="ARBA" id="ARBA00022490"/>
    </source>
</evidence>
<keyword evidence="6" id="KW-0805">Transcription regulation</keyword>
<sequence length="545" mass="63039">MYKILFVDDDPLILRRLHQILDWSSMGFQILPDAADGLAALEIMKNEVPDVMICDINMPNMDGLQLAEQVRDTHPNVQCVMLTVNDSFGCAQQALNIGVYHYLLKPIEPKKLESLMQKVLEQLNSSRQQDQYVSHLYNKAMVSEKMIRDKFLNWVVSGRQPLSEQQLIDKFRFYRLPIDAREFEIISLHINAFEKHLLDETDIDDLLGTVTKCVEDTLCDYQNCVVFSDSFYHLNILLGSNPRDLSFSQNVRLICQSLREGLLFNLNLPVTIFYSRRYQGYQNIYRCYYDTKFLSKYTQAVMDMGIISFDDYMRASMRNPIDFDSIRSCVLKQLRTGNAGDLAVYVEQTFMGQAVHGKSPSSGPLQAIAMDFESFNMLRIDLIMTGMMFLQENKTALADVFDKYYDPLTEVMDRDQPADCIEFICGFYRQILVFVRSGKVSSGRRLAEKCVELIGQNISNPDLNVKWLASQLYVNENYLSRQFHKEFSVPLIKYMGQQRLETAKNYLDKGYTNLQQVAQMVGFTDPLYFSKCFKKQFGVAPSKYR</sequence>
<keyword evidence="4 10" id="KW-0597">Phosphoprotein</keyword>
<protein>
    <recommendedName>
        <fullName evidence="2">Stage 0 sporulation protein A homolog</fullName>
    </recommendedName>
</protein>
<dbReference type="PROSITE" id="PS01124">
    <property type="entry name" value="HTH_ARAC_FAMILY_2"/>
    <property type="match status" value="1"/>
</dbReference>
<feature type="modified residue" description="4-aspartylphosphate" evidence="10">
    <location>
        <position position="55"/>
    </location>
</feature>
<accession>A0A949K6C1</accession>
<evidence type="ECO:0000256" key="2">
    <source>
        <dbReference type="ARBA" id="ARBA00018672"/>
    </source>
</evidence>
<keyword evidence="14" id="KW-1185">Reference proteome</keyword>
<evidence type="ECO:0000256" key="5">
    <source>
        <dbReference type="ARBA" id="ARBA00023012"/>
    </source>
</evidence>
<gene>
    <name evidence="13" type="ORF">KTH89_10085</name>
</gene>
<evidence type="ECO:0000256" key="7">
    <source>
        <dbReference type="ARBA" id="ARBA00023125"/>
    </source>
</evidence>
<name>A0A949K6C1_9FIRM</name>
<dbReference type="SMART" id="SM00342">
    <property type="entry name" value="HTH_ARAC"/>
    <property type="match status" value="1"/>
</dbReference>
<dbReference type="InterPro" id="IPR011006">
    <property type="entry name" value="CheY-like_superfamily"/>
</dbReference>
<dbReference type="CDD" id="cd17536">
    <property type="entry name" value="REC_YesN-like"/>
    <property type="match status" value="1"/>
</dbReference>